<gene>
    <name evidence="2" type="ORF">OLX77_04900</name>
</gene>
<sequence>MKPFALLALLLLFSLGATTAAFAGGTQCTELLNSRCQVCHYKSRICQRLGQKSKGEWKRSIGNMMRYGAKITEAEGKILAQCLNAAPVGAEFVCKN</sequence>
<evidence type="ECO:0000313" key="2">
    <source>
        <dbReference type="EMBL" id="MDG4475496.1"/>
    </source>
</evidence>
<proteinExistence type="predicted"/>
<comment type="caution">
    <text evidence="2">The sequence shown here is derived from an EMBL/GenBank/DDBJ whole genome shotgun (WGS) entry which is preliminary data.</text>
</comment>
<dbReference type="GO" id="GO:0009055">
    <property type="term" value="F:electron transfer activity"/>
    <property type="evidence" value="ECO:0007669"/>
    <property type="project" value="InterPro"/>
</dbReference>
<evidence type="ECO:0008006" key="4">
    <source>
        <dbReference type="Google" id="ProtNLM"/>
    </source>
</evidence>
<feature type="signal peptide" evidence="1">
    <location>
        <begin position="1"/>
        <end position="23"/>
    </location>
</feature>
<evidence type="ECO:0000313" key="3">
    <source>
        <dbReference type="Proteomes" id="UP001154240"/>
    </source>
</evidence>
<dbReference type="RefSeq" id="WP_307632469.1">
    <property type="nucleotide sequence ID" value="NZ_JAPHEH010000001.1"/>
</dbReference>
<organism evidence="2 3">
    <name type="scientific">Thiovibrio frasassiensis</name>
    <dbReference type="NCBI Taxonomy" id="2984131"/>
    <lineage>
        <taxon>Bacteria</taxon>
        <taxon>Pseudomonadati</taxon>
        <taxon>Thermodesulfobacteriota</taxon>
        <taxon>Desulfobulbia</taxon>
        <taxon>Desulfobulbales</taxon>
        <taxon>Thiovibrionaceae</taxon>
        <taxon>Thiovibrio</taxon>
    </lineage>
</organism>
<protein>
    <recommendedName>
        <fullName evidence="4">Quinohemoprotein amine dehydrogenase alpha subunit haem binding domain-containing protein</fullName>
    </recommendedName>
</protein>
<dbReference type="AlphaFoldDB" id="A0A9X4MFQ1"/>
<accession>A0A9X4MFQ1</accession>
<dbReference type="Gene3D" id="1.10.760.10">
    <property type="entry name" value="Cytochrome c-like domain"/>
    <property type="match status" value="1"/>
</dbReference>
<evidence type="ECO:0000256" key="1">
    <source>
        <dbReference type="SAM" id="SignalP"/>
    </source>
</evidence>
<reference evidence="2" key="1">
    <citation type="journal article" date="2022" name="bioRxiv">
        <title>Thiovibrio frasassiensisgen. nov., sp. nov., an autotrophic, elemental sulfur disproportionating bacterium isolated from sulfidic karst sediment, and proposal of Thiovibrionaceae fam. nov.</title>
        <authorList>
            <person name="Aronson H."/>
            <person name="Thomas C."/>
            <person name="Bhattacharyya M."/>
            <person name="Eckstein S."/>
            <person name="Jensen S."/>
            <person name="Barco R."/>
            <person name="Macalady J."/>
            <person name="Amend J."/>
        </authorList>
    </citation>
    <scope>NUCLEOTIDE SEQUENCE</scope>
    <source>
        <strain evidence="2">RS19-109</strain>
    </source>
</reference>
<name>A0A9X4MFQ1_9BACT</name>
<reference evidence="2" key="2">
    <citation type="submission" date="2022-10" db="EMBL/GenBank/DDBJ databases">
        <authorList>
            <person name="Aronson H.S."/>
        </authorList>
    </citation>
    <scope>NUCLEOTIDE SEQUENCE</scope>
    <source>
        <strain evidence="2">RS19-109</strain>
    </source>
</reference>
<keyword evidence="1" id="KW-0732">Signal</keyword>
<dbReference type="Proteomes" id="UP001154240">
    <property type="component" value="Unassembled WGS sequence"/>
</dbReference>
<dbReference type="EMBL" id="JAPHEH010000001">
    <property type="protein sequence ID" value="MDG4475496.1"/>
    <property type="molecule type" value="Genomic_DNA"/>
</dbReference>
<dbReference type="GO" id="GO:0020037">
    <property type="term" value="F:heme binding"/>
    <property type="evidence" value="ECO:0007669"/>
    <property type="project" value="InterPro"/>
</dbReference>
<feature type="chain" id="PRO_5040984536" description="Quinohemoprotein amine dehydrogenase alpha subunit haem binding domain-containing protein" evidence="1">
    <location>
        <begin position="24"/>
        <end position="96"/>
    </location>
</feature>
<keyword evidence="3" id="KW-1185">Reference proteome</keyword>
<dbReference type="InterPro" id="IPR036909">
    <property type="entry name" value="Cyt_c-like_dom_sf"/>
</dbReference>